<reference evidence="3" key="1">
    <citation type="submission" date="2023-01" db="EMBL/GenBank/DDBJ databases">
        <title>Metagenome sequencing of chrysophaentin producing Chrysophaeum taylorii.</title>
        <authorList>
            <person name="Davison J."/>
            <person name="Bewley C."/>
        </authorList>
    </citation>
    <scope>NUCLEOTIDE SEQUENCE</scope>
    <source>
        <strain evidence="3">NIES-1699</strain>
    </source>
</reference>
<dbReference type="PANTHER" id="PTHR35509">
    <property type="entry name" value="DOMAIN PROTEIN, PUTATIVE (DUF1995)-RELATED"/>
    <property type="match status" value="1"/>
</dbReference>
<evidence type="ECO:0000256" key="1">
    <source>
        <dbReference type="SAM" id="SignalP"/>
    </source>
</evidence>
<dbReference type="InterPro" id="IPR053021">
    <property type="entry name" value="Chloroplast_ADK"/>
</dbReference>
<accession>A0AAD7UM87</accession>
<evidence type="ECO:0000259" key="2">
    <source>
        <dbReference type="Pfam" id="PF09353"/>
    </source>
</evidence>
<dbReference type="Proteomes" id="UP001230188">
    <property type="component" value="Unassembled WGS sequence"/>
</dbReference>
<feature type="chain" id="PRO_5042276369" description="DUF1995 domain-containing protein" evidence="1">
    <location>
        <begin position="21"/>
        <end position="285"/>
    </location>
</feature>
<feature type="signal peptide" evidence="1">
    <location>
        <begin position="1"/>
        <end position="20"/>
    </location>
</feature>
<organism evidence="3 4">
    <name type="scientific">Chrysophaeum taylorii</name>
    <dbReference type="NCBI Taxonomy" id="2483200"/>
    <lineage>
        <taxon>Eukaryota</taxon>
        <taxon>Sar</taxon>
        <taxon>Stramenopiles</taxon>
        <taxon>Ochrophyta</taxon>
        <taxon>Pelagophyceae</taxon>
        <taxon>Pelagomonadales</taxon>
        <taxon>Pelagomonadaceae</taxon>
        <taxon>Chrysophaeum</taxon>
    </lineage>
</organism>
<gene>
    <name evidence="3" type="ORF">CTAYLR_005784</name>
</gene>
<name>A0AAD7UM87_9STRA</name>
<dbReference type="InterPro" id="IPR018962">
    <property type="entry name" value="DUF1995"/>
</dbReference>
<sequence length="285" mass="30667">MLAIVFFGGIATALVAPVVPERTQLSESFDGAVADAASALRTAISRGEMMVRLDFDTTLGDATYTTLKNSIEFAKGLSADWATSVDGRLCLFFPDSGAAALAANQWKMSTEESLVPENVRVAGFPRDRLEDGDRAILVVCPRASEAAATEKLVAEAGERFIPLAMLNPELVDMGTTGFGLAGRMLRERLIDKLTQVYCLKTLEWGALAKTYPMPYSVYQRDPAVPEGYKFLKSLARLPNSDDLEEIFEEFNPAGGDDDGPAGGGGNPLANFARSFGKFVDGFSKL</sequence>
<evidence type="ECO:0000313" key="4">
    <source>
        <dbReference type="Proteomes" id="UP001230188"/>
    </source>
</evidence>
<evidence type="ECO:0000313" key="3">
    <source>
        <dbReference type="EMBL" id="KAJ8611868.1"/>
    </source>
</evidence>
<dbReference type="Pfam" id="PF09353">
    <property type="entry name" value="DUF1995"/>
    <property type="match status" value="1"/>
</dbReference>
<proteinExistence type="predicted"/>
<dbReference type="EMBL" id="JAQMWT010000060">
    <property type="protein sequence ID" value="KAJ8611868.1"/>
    <property type="molecule type" value="Genomic_DNA"/>
</dbReference>
<dbReference type="AlphaFoldDB" id="A0AAD7UM87"/>
<protein>
    <recommendedName>
        <fullName evidence="2">DUF1995 domain-containing protein</fullName>
    </recommendedName>
</protein>
<keyword evidence="4" id="KW-1185">Reference proteome</keyword>
<feature type="domain" description="DUF1995" evidence="2">
    <location>
        <begin position="28"/>
        <end position="245"/>
    </location>
</feature>
<comment type="caution">
    <text evidence="3">The sequence shown here is derived from an EMBL/GenBank/DDBJ whole genome shotgun (WGS) entry which is preliminary data.</text>
</comment>
<dbReference type="PANTHER" id="PTHR35509:SF1">
    <property type="entry name" value="DOMAIN PROTEIN, PUTATIVE (DUF1995)-RELATED"/>
    <property type="match status" value="1"/>
</dbReference>
<keyword evidence="1" id="KW-0732">Signal</keyword>